<keyword evidence="8" id="KW-1185">Reference proteome</keyword>
<dbReference type="EMBL" id="KN837216">
    <property type="protein sequence ID" value="KIJ33222.1"/>
    <property type="molecule type" value="Genomic_DNA"/>
</dbReference>
<dbReference type="HOGENOM" id="CLU_008455_8_0_1"/>
<feature type="transmembrane region" description="Helical" evidence="5">
    <location>
        <begin position="146"/>
        <end position="170"/>
    </location>
</feature>
<feature type="transmembrane region" description="Helical" evidence="5">
    <location>
        <begin position="292"/>
        <end position="316"/>
    </location>
</feature>
<dbReference type="AlphaFoldDB" id="A0A0C9UVD2"/>
<gene>
    <name evidence="7" type="ORF">M422DRAFT_35595</name>
</gene>
<dbReference type="Gene3D" id="1.20.1250.20">
    <property type="entry name" value="MFS general substrate transporter like domains"/>
    <property type="match status" value="1"/>
</dbReference>
<organism evidence="7 8">
    <name type="scientific">Sphaerobolus stellatus (strain SS14)</name>
    <dbReference type="NCBI Taxonomy" id="990650"/>
    <lineage>
        <taxon>Eukaryota</taxon>
        <taxon>Fungi</taxon>
        <taxon>Dikarya</taxon>
        <taxon>Basidiomycota</taxon>
        <taxon>Agaricomycotina</taxon>
        <taxon>Agaricomycetes</taxon>
        <taxon>Phallomycetidae</taxon>
        <taxon>Geastrales</taxon>
        <taxon>Sphaerobolaceae</taxon>
        <taxon>Sphaerobolus</taxon>
    </lineage>
</organism>
<feature type="domain" description="Major facilitator superfamily (MFS) profile" evidence="6">
    <location>
        <begin position="22"/>
        <end position="458"/>
    </location>
</feature>
<feature type="transmembrane region" description="Helical" evidence="5">
    <location>
        <begin position="405"/>
        <end position="427"/>
    </location>
</feature>
<reference evidence="7 8" key="1">
    <citation type="submission" date="2014-06" db="EMBL/GenBank/DDBJ databases">
        <title>Evolutionary Origins and Diversification of the Mycorrhizal Mutualists.</title>
        <authorList>
            <consortium name="DOE Joint Genome Institute"/>
            <consortium name="Mycorrhizal Genomics Consortium"/>
            <person name="Kohler A."/>
            <person name="Kuo A."/>
            <person name="Nagy L.G."/>
            <person name="Floudas D."/>
            <person name="Copeland A."/>
            <person name="Barry K.W."/>
            <person name="Cichocki N."/>
            <person name="Veneault-Fourrey C."/>
            <person name="LaButti K."/>
            <person name="Lindquist E.A."/>
            <person name="Lipzen A."/>
            <person name="Lundell T."/>
            <person name="Morin E."/>
            <person name="Murat C."/>
            <person name="Riley R."/>
            <person name="Ohm R."/>
            <person name="Sun H."/>
            <person name="Tunlid A."/>
            <person name="Henrissat B."/>
            <person name="Grigoriev I.V."/>
            <person name="Hibbett D.S."/>
            <person name="Martin F."/>
        </authorList>
    </citation>
    <scope>NUCLEOTIDE SEQUENCE [LARGE SCALE GENOMIC DNA]</scope>
    <source>
        <strain evidence="7 8">SS14</strain>
    </source>
</reference>
<evidence type="ECO:0000256" key="5">
    <source>
        <dbReference type="SAM" id="Phobius"/>
    </source>
</evidence>
<dbReference type="GO" id="GO:0022857">
    <property type="term" value="F:transmembrane transporter activity"/>
    <property type="evidence" value="ECO:0007669"/>
    <property type="project" value="InterPro"/>
</dbReference>
<feature type="transmembrane region" description="Helical" evidence="5">
    <location>
        <begin position="337"/>
        <end position="360"/>
    </location>
</feature>
<feature type="transmembrane region" description="Helical" evidence="5">
    <location>
        <begin position="366"/>
        <end position="393"/>
    </location>
</feature>
<accession>A0A0C9UVD2</accession>
<dbReference type="Proteomes" id="UP000054279">
    <property type="component" value="Unassembled WGS sequence"/>
</dbReference>
<keyword evidence="4 5" id="KW-0472">Membrane</keyword>
<name>A0A0C9UVD2_SPHS4</name>
<dbReference type="Gene3D" id="1.20.1720.10">
    <property type="entry name" value="Multidrug resistance protein D"/>
    <property type="match status" value="1"/>
</dbReference>
<keyword evidence="3 5" id="KW-1133">Transmembrane helix</keyword>
<proteinExistence type="predicted"/>
<dbReference type="OrthoDB" id="3066029at2759"/>
<feature type="transmembrane region" description="Helical" evidence="5">
    <location>
        <begin position="57"/>
        <end position="76"/>
    </location>
</feature>
<evidence type="ECO:0000313" key="8">
    <source>
        <dbReference type="Proteomes" id="UP000054279"/>
    </source>
</evidence>
<dbReference type="InterPro" id="IPR020846">
    <property type="entry name" value="MFS_dom"/>
</dbReference>
<dbReference type="PROSITE" id="PS50850">
    <property type="entry name" value="MFS"/>
    <property type="match status" value="1"/>
</dbReference>
<protein>
    <recommendedName>
        <fullName evidence="6">Major facilitator superfamily (MFS) profile domain-containing protein</fullName>
    </recommendedName>
</protein>
<evidence type="ECO:0000256" key="2">
    <source>
        <dbReference type="ARBA" id="ARBA00022692"/>
    </source>
</evidence>
<evidence type="ECO:0000256" key="3">
    <source>
        <dbReference type="ARBA" id="ARBA00022989"/>
    </source>
</evidence>
<feature type="transmembrane region" description="Helical" evidence="5">
    <location>
        <begin position="112"/>
        <end position="134"/>
    </location>
</feature>
<feature type="transmembrane region" description="Helical" evidence="5">
    <location>
        <begin position="256"/>
        <end position="280"/>
    </location>
</feature>
<dbReference type="Pfam" id="PF07690">
    <property type="entry name" value="MFS_1"/>
    <property type="match status" value="1"/>
</dbReference>
<sequence length="477" mass="51476">MVLMISDDSPYERFSNRQKKVITAVISLAGIIGPFAASSFIPSISEIAKELETTGTVVNYTVGAYVFTLALGNLVWAPYAEFYGRRPVYLISLPLVCIGALGSTMARSIFELIVGRCLQAFGASCVLAVGAATISDIYKLEERGTAMGVFFGAILFGPPLAPLIGGLLATYYSWRITQLCIMLLGLTAFLAVFMLLPETSHPGTRGIDKVEELELHTVSKEDIESSLERQRIDNAVRAQTKYLNPFKSLGLFKGPVVGLVAIAASLALTTFYFFAVPLGFTLAPRYGIMSPAYIGACFVPSGCGSMVGAMLAGRLSDRAIIKGRRTRQGRWSPEDRLRAAIPGAMIFLPFSLILYGYTLVNIEGTTGLVICLICLFVNGMGVDIVLSPVATYLCDILKTRSVEAMAVYTASRSLFCAVASAAVLPMINSFGVFHTYVFAAVLALIAYGLLFITLAHGHELRRWKDIGYTPSNGDSFP</sequence>
<evidence type="ECO:0000313" key="7">
    <source>
        <dbReference type="EMBL" id="KIJ33222.1"/>
    </source>
</evidence>
<keyword evidence="2 5" id="KW-0812">Transmembrane</keyword>
<feature type="transmembrane region" description="Helical" evidence="5">
    <location>
        <begin position="21"/>
        <end position="45"/>
    </location>
</feature>
<dbReference type="InterPro" id="IPR011701">
    <property type="entry name" value="MFS"/>
</dbReference>
<evidence type="ECO:0000256" key="4">
    <source>
        <dbReference type="ARBA" id="ARBA00023136"/>
    </source>
</evidence>
<dbReference type="InterPro" id="IPR036259">
    <property type="entry name" value="MFS_trans_sf"/>
</dbReference>
<evidence type="ECO:0000256" key="1">
    <source>
        <dbReference type="ARBA" id="ARBA00004141"/>
    </source>
</evidence>
<comment type="subcellular location">
    <subcellularLocation>
        <location evidence="1">Membrane</location>
        <topology evidence="1">Multi-pass membrane protein</topology>
    </subcellularLocation>
</comment>
<dbReference type="PANTHER" id="PTHR23502:SF64">
    <property type="entry name" value="TRANSPORTER, PUTATIVE (AFU_ORTHOLOGUE AFUA_3G11760)-RELATED"/>
    <property type="match status" value="1"/>
</dbReference>
<feature type="transmembrane region" description="Helical" evidence="5">
    <location>
        <begin position="176"/>
        <end position="196"/>
    </location>
</feature>
<dbReference type="GO" id="GO:0005886">
    <property type="term" value="C:plasma membrane"/>
    <property type="evidence" value="ECO:0007669"/>
    <property type="project" value="TreeGrafter"/>
</dbReference>
<evidence type="ECO:0000259" key="6">
    <source>
        <dbReference type="PROSITE" id="PS50850"/>
    </source>
</evidence>
<feature type="transmembrane region" description="Helical" evidence="5">
    <location>
        <begin position="433"/>
        <end position="454"/>
    </location>
</feature>
<feature type="transmembrane region" description="Helical" evidence="5">
    <location>
        <begin position="88"/>
        <end position="106"/>
    </location>
</feature>
<dbReference type="SUPFAM" id="SSF103473">
    <property type="entry name" value="MFS general substrate transporter"/>
    <property type="match status" value="1"/>
</dbReference>
<dbReference type="PANTHER" id="PTHR23502">
    <property type="entry name" value="MAJOR FACILITATOR SUPERFAMILY"/>
    <property type="match status" value="1"/>
</dbReference>